<organism evidence="3 4">
    <name type="scientific">Austropuccinia psidii MF-1</name>
    <dbReference type="NCBI Taxonomy" id="1389203"/>
    <lineage>
        <taxon>Eukaryota</taxon>
        <taxon>Fungi</taxon>
        <taxon>Dikarya</taxon>
        <taxon>Basidiomycota</taxon>
        <taxon>Pucciniomycotina</taxon>
        <taxon>Pucciniomycetes</taxon>
        <taxon>Pucciniales</taxon>
        <taxon>Sphaerophragmiaceae</taxon>
        <taxon>Austropuccinia</taxon>
    </lineage>
</organism>
<dbReference type="AlphaFoldDB" id="A0A9Q3HMW3"/>
<name>A0A9Q3HMW3_9BASI</name>
<dbReference type="GO" id="GO:0003723">
    <property type="term" value="F:RNA binding"/>
    <property type="evidence" value="ECO:0007669"/>
    <property type="project" value="UniProtKB-KW"/>
</dbReference>
<proteinExistence type="predicted"/>
<gene>
    <name evidence="3" type="ORF">O181_049727</name>
</gene>
<dbReference type="PANTHER" id="PTHR37984">
    <property type="entry name" value="PROTEIN CBG26694"/>
    <property type="match status" value="1"/>
</dbReference>
<dbReference type="PROSITE" id="PS50994">
    <property type="entry name" value="INTEGRASE"/>
    <property type="match status" value="1"/>
</dbReference>
<sequence length="503" mass="59239">MLRWQIAIKEYRGNITIVHKAGNIHRNSYGLSRWSLENTFDNLAYVPLEEEPQIPIEGINITDIGTGFFEEVRQYYKQDKNCHILTSLLNKYCKDTDLDDSLDEMWKTSYSEGIFHLFDGIIYHRTKNSCVMTLCSRLLINTILHECHESIHYRHLSKDRTLEKVKKCEWWPSWGKETIKYYHTCDRCQKENSSTGNKVGLMIHIQEQKSPWEVVHMDWVTELPPSGDRSYNSCLVILDRYGKTSIFLPCHKDDTAIDTPLLLWNRVISHKGLFKNIINDRDPKFTYSLWNNLHRLFGTKLSFSTAYNPQTDRLAERMIKTLEDMIRKFCAYGLEFKDSYGFTHDWCTLIPALELTYKESVHYSTVSGEVENKHPTFPVSLIEAYQPADKELFPLKNPAPLTVPPVEQSEDKKIKKFIKERRIRSKNQREYLVRYRNPVHEDEWLAESEIPESDKLLRRLNMKEGHKTEYVYECGLDYLIWVALRGWKVEISPLWGLFSSSNP</sequence>
<dbReference type="SUPFAM" id="SSF53098">
    <property type="entry name" value="Ribonuclease H-like"/>
    <property type="match status" value="1"/>
</dbReference>
<dbReference type="GO" id="GO:0015074">
    <property type="term" value="P:DNA integration"/>
    <property type="evidence" value="ECO:0007669"/>
    <property type="project" value="InterPro"/>
</dbReference>
<comment type="caution">
    <text evidence="3">The sequence shown here is derived from an EMBL/GenBank/DDBJ whole genome shotgun (WGS) entry which is preliminary data.</text>
</comment>
<dbReference type="GO" id="GO:0005634">
    <property type="term" value="C:nucleus"/>
    <property type="evidence" value="ECO:0007669"/>
    <property type="project" value="UniProtKB-ARBA"/>
</dbReference>
<reference evidence="3" key="1">
    <citation type="submission" date="2021-03" db="EMBL/GenBank/DDBJ databases">
        <title>Draft genome sequence of rust myrtle Austropuccinia psidii MF-1, a brazilian biotype.</title>
        <authorList>
            <person name="Quecine M.C."/>
            <person name="Pachon D.M.R."/>
            <person name="Bonatelli M.L."/>
            <person name="Correr F.H."/>
            <person name="Franceschini L.M."/>
            <person name="Leite T.F."/>
            <person name="Margarido G.R.A."/>
            <person name="Almeida C.A."/>
            <person name="Ferrarezi J.A."/>
            <person name="Labate C.A."/>
        </authorList>
    </citation>
    <scope>NUCLEOTIDE SEQUENCE</scope>
    <source>
        <strain evidence="3">MF-1</strain>
    </source>
</reference>
<keyword evidence="4" id="KW-1185">Reference proteome</keyword>
<accession>A0A9Q3HMW3</accession>
<protein>
    <recommendedName>
        <fullName evidence="2">Integrase catalytic domain-containing protein</fullName>
    </recommendedName>
</protein>
<dbReference type="Proteomes" id="UP000765509">
    <property type="component" value="Unassembled WGS sequence"/>
</dbReference>
<dbReference type="InterPro" id="IPR012337">
    <property type="entry name" value="RNaseH-like_sf"/>
</dbReference>
<dbReference type="PANTHER" id="PTHR37984:SF5">
    <property type="entry name" value="PROTEIN NYNRIN-LIKE"/>
    <property type="match status" value="1"/>
</dbReference>
<dbReference type="InterPro" id="IPR001584">
    <property type="entry name" value="Integrase_cat-core"/>
</dbReference>
<evidence type="ECO:0000313" key="3">
    <source>
        <dbReference type="EMBL" id="MBW0510012.1"/>
    </source>
</evidence>
<dbReference type="InterPro" id="IPR036397">
    <property type="entry name" value="RNaseH_sf"/>
</dbReference>
<evidence type="ECO:0000259" key="2">
    <source>
        <dbReference type="PROSITE" id="PS50994"/>
    </source>
</evidence>
<dbReference type="InterPro" id="IPR050951">
    <property type="entry name" value="Retrovirus_Pol_polyprotein"/>
</dbReference>
<keyword evidence="1" id="KW-0694">RNA-binding</keyword>
<dbReference type="Gene3D" id="1.10.340.70">
    <property type="match status" value="1"/>
</dbReference>
<evidence type="ECO:0000256" key="1">
    <source>
        <dbReference type="ARBA" id="ARBA00022884"/>
    </source>
</evidence>
<dbReference type="Gene3D" id="3.30.420.10">
    <property type="entry name" value="Ribonuclease H-like superfamily/Ribonuclease H"/>
    <property type="match status" value="1"/>
</dbReference>
<dbReference type="EMBL" id="AVOT02021285">
    <property type="protein sequence ID" value="MBW0510012.1"/>
    <property type="molecule type" value="Genomic_DNA"/>
</dbReference>
<dbReference type="InterPro" id="IPR041588">
    <property type="entry name" value="Integrase_H2C2"/>
</dbReference>
<dbReference type="Pfam" id="PF17921">
    <property type="entry name" value="Integrase_H2C2"/>
    <property type="match status" value="1"/>
</dbReference>
<evidence type="ECO:0000313" key="4">
    <source>
        <dbReference type="Proteomes" id="UP000765509"/>
    </source>
</evidence>
<feature type="domain" description="Integrase catalytic" evidence="2">
    <location>
        <begin position="207"/>
        <end position="386"/>
    </location>
</feature>